<organism evidence="1 2">
    <name type="scientific">Chloroflexus islandicus</name>
    <dbReference type="NCBI Taxonomy" id="1707952"/>
    <lineage>
        <taxon>Bacteria</taxon>
        <taxon>Bacillati</taxon>
        <taxon>Chloroflexota</taxon>
        <taxon>Chloroflexia</taxon>
        <taxon>Chloroflexales</taxon>
        <taxon>Chloroflexineae</taxon>
        <taxon>Chloroflexaceae</taxon>
        <taxon>Chloroflexus</taxon>
    </lineage>
</organism>
<dbReference type="AlphaFoldDB" id="A0A178LU31"/>
<dbReference type="Proteomes" id="UP000078287">
    <property type="component" value="Unassembled WGS sequence"/>
</dbReference>
<reference evidence="1 2" key="1">
    <citation type="submission" date="2016-04" db="EMBL/GenBank/DDBJ databases">
        <title>Chloroflexus islandicus sp. nov., a thermophilic filamentous anoxygenic phototrophic bacterium from geyser Strokkur (Iceland).</title>
        <authorList>
            <person name="Gaisin V.A."/>
            <person name="Kalashnikov A.M."/>
            <person name="Sukhacheva M.V."/>
            <person name="Grouzdev D.S."/>
            <person name="Ivanov T.M."/>
            <person name="Kuznetsov B."/>
            <person name="Gorlenko V.M."/>
        </authorList>
    </citation>
    <scope>NUCLEOTIDE SEQUENCE [LARGE SCALE GENOMIC DNA]</scope>
    <source>
        <strain evidence="2">isl-2</strain>
    </source>
</reference>
<comment type="caution">
    <text evidence="1">The sequence shown here is derived from an EMBL/GenBank/DDBJ whole genome shotgun (WGS) entry which is preliminary data.</text>
</comment>
<name>A0A178LU31_9CHLR</name>
<dbReference type="EMBL" id="LWQS01000114">
    <property type="protein sequence ID" value="OAN37120.1"/>
    <property type="molecule type" value="Genomic_DNA"/>
</dbReference>
<evidence type="ECO:0000313" key="2">
    <source>
        <dbReference type="Proteomes" id="UP000078287"/>
    </source>
</evidence>
<evidence type="ECO:0000313" key="1">
    <source>
        <dbReference type="EMBL" id="OAN37120.1"/>
    </source>
</evidence>
<accession>A0A178LU31</accession>
<protein>
    <submittedName>
        <fullName evidence="1">Uncharacterized protein</fullName>
    </submittedName>
</protein>
<proteinExistence type="predicted"/>
<sequence length="66" mass="7455">MELRQETAAFHREINDLTLAIRHPQRVTERRDRQATTDYDGQDAGIGGGKVLLWSAAVSLPHSIER</sequence>
<dbReference type="STRING" id="1707952.A6A03_05620"/>
<keyword evidence="2" id="KW-1185">Reference proteome</keyword>
<gene>
    <name evidence="1" type="ORF">A6A03_05620</name>
</gene>